<dbReference type="GO" id="GO:0005829">
    <property type="term" value="C:cytosol"/>
    <property type="evidence" value="ECO:0007669"/>
    <property type="project" value="TreeGrafter"/>
</dbReference>
<gene>
    <name evidence="15" type="ORF">SAMN02745120_2523</name>
</gene>
<dbReference type="NCBIfam" id="NF040534">
    <property type="entry name" value="resp_reg_YycF"/>
    <property type="match status" value="1"/>
</dbReference>
<evidence type="ECO:0000256" key="10">
    <source>
        <dbReference type="PROSITE-ProRule" id="PRU00169"/>
    </source>
</evidence>
<evidence type="ECO:0000256" key="3">
    <source>
        <dbReference type="ARBA" id="ARBA00022553"/>
    </source>
</evidence>
<sequence>MKNRVLIAEDEKPISDIIKFNLEKEGYEIITAYDGEDALKKALNEQLELIILDIMLPSMDGFEICKRVREKSSVPIIMVTAKEEEVDKILGLELGADDYITKPFSIRELVARVKANVRRQEMNINADQQEKEIIKNKDLSIDLMKYEVKKGSTSIDLTVREFELLKFLAKQKDQVFSREQLLERVWGYEYYGDIRTVDVTVRRLREKVEDDSSNPTYIMTKRGVGYYFKGE</sequence>
<organism evidence="15 16">
    <name type="scientific">Acetoanaerobium noterae</name>
    <dbReference type="NCBI Taxonomy" id="745369"/>
    <lineage>
        <taxon>Bacteria</taxon>
        <taxon>Bacillati</taxon>
        <taxon>Bacillota</taxon>
        <taxon>Clostridia</taxon>
        <taxon>Peptostreptococcales</taxon>
        <taxon>Filifactoraceae</taxon>
        <taxon>Acetoanaerobium</taxon>
    </lineage>
</organism>
<evidence type="ECO:0000259" key="13">
    <source>
        <dbReference type="PROSITE" id="PS50110"/>
    </source>
</evidence>
<evidence type="ECO:0000313" key="16">
    <source>
        <dbReference type="Proteomes" id="UP000243406"/>
    </source>
</evidence>
<evidence type="ECO:0000313" key="15">
    <source>
        <dbReference type="EMBL" id="SKB65241.1"/>
    </source>
</evidence>
<evidence type="ECO:0000256" key="1">
    <source>
        <dbReference type="ARBA" id="ARBA00018672"/>
    </source>
</evidence>
<dbReference type="InterPro" id="IPR011006">
    <property type="entry name" value="CheY-like_superfamily"/>
</dbReference>
<evidence type="ECO:0000256" key="8">
    <source>
        <dbReference type="ARBA" id="ARBA00024867"/>
    </source>
</evidence>
<dbReference type="InterPro" id="IPR047791">
    <property type="entry name" value="WalR"/>
</dbReference>
<feature type="coiled-coil region" evidence="12">
    <location>
        <begin position="110"/>
        <end position="137"/>
    </location>
</feature>
<dbReference type="SUPFAM" id="SSF46894">
    <property type="entry name" value="C-terminal effector domain of the bipartite response regulators"/>
    <property type="match status" value="1"/>
</dbReference>
<dbReference type="CDD" id="cd00383">
    <property type="entry name" value="trans_reg_C"/>
    <property type="match status" value="1"/>
</dbReference>
<evidence type="ECO:0000256" key="12">
    <source>
        <dbReference type="SAM" id="Coils"/>
    </source>
</evidence>
<dbReference type="InterPro" id="IPR001867">
    <property type="entry name" value="OmpR/PhoB-type_DNA-bd"/>
</dbReference>
<feature type="domain" description="Response regulatory" evidence="13">
    <location>
        <begin position="4"/>
        <end position="117"/>
    </location>
</feature>
<dbReference type="GO" id="GO:0032993">
    <property type="term" value="C:protein-DNA complex"/>
    <property type="evidence" value="ECO:0007669"/>
    <property type="project" value="TreeGrafter"/>
</dbReference>
<dbReference type="PROSITE" id="PS50110">
    <property type="entry name" value="RESPONSE_REGULATORY"/>
    <property type="match status" value="1"/>
</dbReference>
<dbReference type="Pfam" id="PF00072">
    <property type="entry name" value="Response_reg"/>
    <property type="match status" value="1"/>
</dbReference>
<keyword evidence="2" id="KW-0963">Cytoplasm</keyword>
<dbReference type="InterPro" id="IPR016032">
    <property type="entry name" value="Sig_transdc_resp-reg_C-effctor"/>
</dbReference>
<dbReference type="FunFam" id="3.40.50.2300:FF:000001">
    <property type="entry name" value="DNA-binding response regulator PhoB"/>
    <property type="match status" value="1"/>
</dbReference>
<dbReference type="SMART" id="SM00862">
    <property type="entry name" value="Trans_reg_C"/>
    <property type="match status" value="1"/>
</dbReference>
<dbReference type="PANTHER" id="PTHR48111:SF40">
    <property type="entry name" value="PHOSPHATE REGULON TRANSCRIPTIONAL REGULATORY PROTEIN PHOB"/>
    <property type="match status" value="1"/>
</dbReference>
<dbReference type="Gene3D" id="1.10.10.10">
    <property type="entry name" value="Winged helix-like DNA-binding domain superfamily/Winged helix DNA-binding domain"/>
    <property type="match status" value="1"/>
</dbReference>
<dbReference type="EMBL" id="FUYN01000006">
    <property type="protein sequence ID" value="SKB65241.1"/>
    <property type="molecule type" value="Genomic_DNA"/>
</dbReference>
<dbReference type="Proteomes" id="UP000243406">
    <property type="component" value="Unassembled WGS sequence"/>
</dbReference>
<evidence type="ECO:0000256" key="2">
    <source>
        <dbReference type="ARBA" id="ARBA00022490"/>
    </source>
</evidence>
<keyword evidence="7" id="KW-0804">Transcription</keyword>
<dbReference type="GO" id="GO:0000976">
    <property type="term" value="F:transcription cis-regulatory region binding"/>
    <property type="evidence" value="ECO:0007669"/>
    <property type="project" value="TreeGrafter"/>
</dbReference>
<feature type="domain" description="OmpR/PhoB-type" evidence="14">
    <location>
        <begin position="131"/>
        <end position="230"/>
    </location>
</feature>
<dbReference type="InterPro" id="IPR039420">
    <property type="entry name" value="WalR-like"/>
</dbReference>
<evidence type="ECO:0000259" key="14">
    <source>
        <dbReference type="PROSITE" id="PS51755"/>
    </source>
</evidence>
<accession>A0A1T5D0Y5</accession>
<feature type="modified residue" description="4-aspartylphosphate" evidence="10">
    <location>
        <position position="53"/>
    </location>
</feature>
<dbReference type="PROSITE" id="PS51755">
    <property type="entry name" value="OMPR_PHOB"/>
    <property type="match status" value="1"/>
</dbReference>
<keyword evidence="5" id="KW-0805">Transcription regulation</keyword>
<dbReference type="GO" id="GO:0000156">
    <property type="term" value="F:phosphorelay response regulator activity"/>
    <property type="evidence" value="ECO:0007669"/>
    <property type="project" value="TreeGrafter"/>
</dbReference>
<dbReference type="InterPro" id="IPR001789">
    <property type="entry name" value="Sig_transdc_resp-reg_receiver"/>
</dbReference>
<dbReference type="SMART" id="SM00448">
    <property type="entry name" value="REC"/>
    <property type="match status" value="1"/>
</dbReference>
<keyword evidence="6 11" id="KW-0238">DNA-binding</keyword>
<evidence type="ECO:0000256" key="7">
    <source>
        <dbReference type="ARBA" id="ARBA00023163"/>
    </source>
</evidence>
<dbReference type="GO" id="GO:0006355">
    <property type="term" value="P:regulation of DNA-templated transcription"/>
    <property type="evidence" value="ECO:0007669"/>
    <property type="project" value="InterPro"/>
</dbReference>
<dbReference type="InterPro" id="IPR036388">
    <property type="entry name" value="WH-like_DNA-bd_sf"/>
</dbReference>
<dbReference type="SUPFAM" id="SSF52172">
    <property type="entry name" value="CheY-like"/>
    <property type="match status" value="1"/>
</dbReference>
<feature type="DNA-binding region" description="OmpR/PhoB-type" evidence="11">
    <location>
        <begin position="131"/>
        <end position="230"/>
    </location>
</feature>
<keyword evidence="4" id="KW-0902">Two-component regulatory system</keyword>
<keyword evidence="3 10" id="KW-0597">Phosphoprotein</keyword>
<dbReference type="Gene3D" id="3.40.50.2300">
    <property type="match status" value="1"/>
</dbReference>
<dbReference type="PANTHER" id="PTHR48111">
    <property type="entry name" value="REGULATOR OF RPOS"/>
    <property type="match status" value="1"/>
</dbReference>
<comment type="function">
    <text evidence="8">May play the central regulatory role in sporulation. It may be an element of the effector pathway responsible for the activation of sporulation genes in response to nutritional stress. Spo0A may act in concert with spo0H (a sigma factor) to control the expression of some genes that are critical to the sporulation process.</text>
</comment>
<proteinExistence type="predicted"/>
<evidence type="ECO:0000256" key="4">
    <source>
        <dbReference type="ARBA" id="ARBA00023012"/>
    </source>
</evidence>
<dbReference type="Pfam" id="PF00486">
    <property type="entry name" value="Trans_reg_C"/>
    <property type="match status" value="1"/>
</dbReference>
<dbReference type="AlphaFoldDB" id="A0A1T5D0Y5"/>
<dbReference type="Gene3D" id="6.10.250.690">
    <property type="match status" value="1"/>
</dbReference>
<protein>
    <recommendedName>
        <fullName evidence="1">Stage 0 sporulation protein A homolog</fullName>
    </recommendedName>
    <alternativeName>
        <fullName evidence="9">Transcriptional regulatory protein WalR</fullName>
    </alternativeName>
</protein>
<keyword evidence="12" id="KW-0175">Coiled coil</keyword>
<dbReference type="RefSeq" id="WP_079590293.1">
    <property type="nucleotide sequence ID" value="NZ_CP154629.1"/>
</dbReference>
<evidence type="ECO:0000256" key="11">
    <source>
        <dbReference type="PROSITE-ProRule" id="PRU01091"/>
    </source>
</evidence>
<keyword evidence="16" id="KW-1185">Reference proteome</keyword>
<reference evidence="16" key="1">
    <citation type="submission" date="2017-02" db="EMBL/GenBank/DDBJ databases">
        <authorList>
            <person name="Varghese N."/>
            <person name="Submissions S."/>
        </authorList>
    </citation>
    <scope>NUCLEOTIDE SEQUENCE [LARGE SCALE GENOMIC DNA]</scope>
    <source>
        <strain evidence="16">ATCC 35199</strain>
    </source>
</reference>
<dbReference type="OrthoDB" id="9802426at2"/>
<evidence type="ECO:0000256" key="9">
    <source>
        <dbReference type="ARBA" id="ARBA00035291"/>
    </source>
</evidence>
<name>A0A1T5D0Y5_9FIRM</name>
<evidence type="ECO:0000256" key="6">
    <source>
        <dbReference type="ARBA" id="ARBA00023125"/>
    </source>
</evidence>
<dbReference type="FunFam" id="1.10.10.10:FF:000018">
    <property type="entry name" value="DNA-binding response regulator ResD"/>
    <property type="match status" value="1"/>
</dbReference>
<evidence type="ECO:0000256" key="5">
    <source>
        <dbReference type="ARBA" id="ARBA00023015"/>
    </source>
</evidence>